<sequence length="129" mass="14668">MERHNPTLASTRVYVLDLCPKKASCFRSMFSSSMSTPFMRLGYFTKLYPSCSASRFALNGWWPYAHHSTGQPSVKFDLHIDSKCAFVCVAIVALSLDLVMHPPVHYFIRDHVTTNRCSLDPLSFMEILS</sequence>
<dbReference type="AlphaFoldDB" id="A0A426XKQ7"/>
<dbReference type="Proteomes" id="UP000287651">
    <property type="component" value="Unassembled WGS sequence"/>
</dbReference>
<name>A0A426XKQ7_ENSVE</name>
<gene>
    <name evidence="1" type="ORF">B296_00029574</name>
</gene>
<evidence type="ECO:0000313" key="2">
    <source>
        <dbReference type="Proteomes" id="UP000287651"/>
    </source>
</evidence>
<accession>A0A426XKQ7</accession>
<evidence type="ECO:0000313" key="1">
    <source>
        <dbReference type="EMBL" id="RRT40030.1"/>
    </source>
</evidence>
<organism evidence="1 2">
    <name type="scientific">Ensete ventricosum</name>
    <name type="common">Abyssinian banana</name>
    <name type="synonym">Musa ensete</name>
    <dbReference type="NCBI Taxonomy" id="4639"/>
    <lineage>
        <taxon>Eukaryota</taxon>
        <taxon>Viridiplantae</taxon>
        <taxon>Streptophyta</taxon>
        <taxon>Embryophyta</taxon>
        <taxon>Tracheophyta</taxon>
        <taxon>Spermatophyta</taxon>
        <taxon>Magnoliopsida</taxon>
        <taxon>Liliopsida</taxon>
        <taxon>Zingiberales</taxon>
        <taxon>Musaceae</taxon>
        <taxon>Ensete</taxon>
    </lineage>
</organism>
<proteinExistence type="predicted"/>
<comment type="caution">
    <text evidence="1">The sequence shown here is derived from an EMBL/GenBank/DDBJ whole genome shotgun (WGS) entry which is preliminary data.</text>
</comment>
<reference evidence="1 2" key="1">
    <citation type="journal article" date="2014" name="Agronomy (Basel)">
        <title>A Draft Genome Sequence for Ensete ventricosum, the Drought-Tolerant Tree Against Hunger.</title>
        <authorList>
            <person name="Harrison J."/>
            <person name="Moore K.A."/>
            <person name="Paszkiewicz K."/>
            <person name="Jones T."/>
            <person name="Grant M."/>
            <person name="Ambacheew D."/>
            <person name="Muzemil S."/>
            <person name="Studholme D.J."/>
        </authorList>
    </citation>
    <scope>NUCLEOTIDE SEQUENCE [LARGE SCALE GENOMIC DNA]</scope>
</reference>
<dbReference type="EMBL" id="AMZH03019697">
    <property type="protein sequence ID" value="RRT40030.1"/>
    <property type="molecule type" value="Genomic_DNA"/>
</dbReference>
<protein>
    <submittedName>
        <fullName evidence="1">Uncharacterized protein</fullName>
    </submittedName>
</protein>